<proteinExistence type="predicted"/>
<sequence length="619" mass="69484">MKVLIIGATGFIGSEIVRQLALQDVEMVLLVRQKEKAASLKACNRGMIQLVQGDITQPSLGLTDEEKDIALSCDALIHCGGPMDITLSKEEAQQSFLQGAKHVATFAGEIQRRTGLKQFIHIVGYMSPFTNEVSVWEDHDVFTHMHPLLMGDSFYEQMKFQADIYMRQIALQENFPLTVINPPTVIGNRQTGDTAQLTGFGLFIKIIRGGYLPVIPGGKTYRLPVIHNDVFAAFVIEALFHQNQSMATYTLVQNPPDDRSLPEMMRVVTAAMHMTEPKIVVPISFLKTIMTLGGSRYTGVAKESLHFITDRHFDNQQVKTDFSPTVIEQLFAPPSLPFVVADVDHRLTFGNQEITPYTRTIIGFACVYQLQGEGDPIVLIHGLFSEGADLFALGIALHETNNRPIWIVDLPGFGRSPFQPDDQLLNPYIQTIERIQQVTKGQATFIGHSFGAALLLQASEKQLFSDHQNLLLLQPPVGKARLTPPIWLTKGLLKSASMHQIAAYFSKQGLFPTDDHSSASYFLKLKRSTKSPRILRTNMTINRYLNKMNFRKTLQQSFSTIWGSGDKQYNRPEYLSVKETVPYGHYFPISHPEETAASIDRVLNREPVKDQIGKNHIRF</sequence>
<dbReference type="GO" id="GO:0005737">
    <property type="term" value="C:cytoplasm"/>
    <property type="evidence" value="ECO:0007669"/>
    <property type="project" value="TreeGrafter"/>
</dbReference>
<dbReference type="RefSeq" id="WP_086273521.1">
    <property type="nucleotide sequence ID" value="NZ_NGKU01000001.1"/>
</dbReference>
<keyword evidence="4" id="KW-1185">Reference proteome</keyword>
<dbReference type="PANTHER" id="PTHR48079">
    <property type="entry name" value="PROTEIN YEEZ"/>
    <property type="match status" value="1"/>
</dbReference>
<gene>
    <name evidence="3" type="ORF">A5886_000535</name>
</gene>
<dbReference type="Pfam" id="PF07993">
    <property type="entry name" value="NAD_binding_4"/>
    <property type="match status" value="1"/>
</dbReference>
<evidence type="ECO:0000259" key="1">
    <source>
        <dbReference type="Pfam" id="PF07993"/>
    </source>
</evidence>
<dbReference type="InterPro" id="IPR029058">
    <property type="entry name" value="AB_hydrolase_fold"/>
</dbReference>
<dbReference type="InterPro" id="IPR000073">
    <property type="entry name" value="AB_hydrolase_1"/>
</dbReference>
<dbReference type="Proteomes" id="UP000195043">
    <property type="component" value="Unassembled WGS sequence"/>
</dbReference>
<dbReference type="AlphaFoldDB" id="A0A242A350"/>
<protein>
    <recommendedName>
        <fullName evidence="5">AB hydrolase-1 domain-containing protein</fullName>
    </recommendedName>
</protein>
<dbReference type="Pfam" id="PF12697">
    <property type="entry name" value="Abhydrolase_6"/>
    <property type="match status" value="1"/>
</dbReference>
<comment type="caution">
    <text evidence="3">The sequence shown here is derived from an EMBL/GenBank/DDBJ whole genome shotgun (WGS) entry which is preliminary data.</text>
</comment>
<dbReference type="InterPro" id="IPR036291">
    <property type="entry name" value="NAD(P)-bd_dom_sf"/>
</dbReference>
<evidence type="ECO:0000313" key="4">
    <source>
        <dbReference type="Proteomes" id="UP000195043"/>
    </source>
</evidence>
<feature type="domain" description="Thioester reductase (TE)" evidence="1">
    <location>
        <begin position="6"/>
        <end position="233"/>
    </location>
</feature>
<dbReference type="STRING" id="1834191.A5886_000535"/>
<dbReference type="SUPFAM" id="SSF53474">
    <property type="entry name" value="alpha/beta-Hydrolases"/>
    <property type="match status" value="1"/>
</dbReference>
<dbReference type="InterPro" id="IPR051783">
    <property type="entry name" value="NAD(P)-dependent_oxidoreduct"/>
</dbReference>
<reference evidence="3 4" key="1">
    <citation type="submission" date="2017-05" db="EMBL/GenBank/DDBJ databases">
        <title>The Genome Sequence of Enterococcus sp. 8G7_MSG3316.</title>
        <authorList>
            <consortium name="The Broad Institute Genomics Platform"/>
            <consortium name="The Broad Institute Genomic Center for Infectious Diseases"/>
            <person name="Earl A."/>
            <person name="Manson A."/>
            <person name="Schwartman J."/>
            <person name="Gilmore M."/>
            <person name="Abouelleil A."/>
            <person name="Cao P."/>
            <person name="Chapman S."/>
            <person name="Cusick C."/>
            <person name="Shea T."/>
            <person name="Young S."/>
            <person name="Neafsey D."/>
            <person name="Nusbaum C."/>
            <person name="Birren B."/>
        </authorList>
    </citation>
    <scope>NUCLEOTIDE SEQUENCE [LARGE SCALE GENOMIC DNA]</scope>
    <source>
        <strain evidence="3 4">8G7_MSG3316</strain>
    </source>
</reference>
<dbReference type="InterPro" id="IPR013120">
    <property type="entry name" value="FAR_NAD-bd"/>
</dbReference>
<evidence type="ECO:0000313" key="3">
    <source>
        <dbReference type="EMBL" id="OTN75465.1"/>
    </source>
</evidence>
<dbReference type="Gene3D" id="3.40.50.1820">
    <property type="entry name" value="alpha/beta hydrolase"/>
    <property type="match status" value="1"/>
</dbReference>
<name>A0A242A350_9ENTE</name>
<evidence type="ECO:0000259" key="2">
    <source>
        <dbReference type="Pfam" id="PF12697"/>
    </source>
</evidence>
<dbReference type="Gene3D" id="3.40.50.720">
    <property type="entry name" value="NAD(P)-binding Rossmann-like Domain"/>
    <property type="match status" value="1"/>
</dbReference>
<dbReference type="PANTHER" id="PTHR48079:SF6">
    <property type="entry name" value="NAD(P)-BINDING DOMAIN-CONTAINING PROTEIN-RELATED"/>
    <property type="match status" value="1"/>
</dbReference>
<dbReference type="SUPFAM" id="SSF51735">
    <property type="entry name" value="NAD(P)-binding Rossmann-fold domains"/>
    <property type="match status" value="1"/>
</dbReference>
<dbReference type="EMBL" id="NGKU01000001">
    <property type="protein sequence ID" value="OTN75465.1"/>
    <property type="molecule type" value="Genomic_DNA"/>
</dbReference>
<feature type="domain" description="AB hydrolase-1" evidence="2">
    <location>
        <begin position="377"/>
        <end position="597"/>
    </location>
</feature>
<dbReference type="OrthoDB" id="9805423at2"/>
<evidence type="ECO:0008006" key="5">
    <source>
        <dbReference type="Google" id="ProtNLM"/>
    </source>
</evidence>
<accession>A0A242A350</accession>
<dbReference type="GO" id="GO:0004029">
    <property type="term" value="F:aldehyde dehydrogenase (NAD+) activity"/>
    <property type="evidence" value="ECO:0007669"/>
    <property type="project" value="TreeGrafter"/>
</dbReference>
<organism evidence="3 4">
    <name type="scientific">Candidatus Enterococcus testudinis</name>
    <dbReference type="NCBI Taxonomy" id="1834191"/>
    <lineage>
        <taxon>Bacteria</taxon>
        <taxon>Bacillati</taxon>
        <taxon>Bacillota</taxon>
        <taxon>Bacilli</taxon>
        <taxon>Lactobacillales</taxon>
        <taxon>Enterococcaceae</taxon>
        <taxon>Enterococcus</taxon>
    </lineage>
</organism>